<protein>
    <submittedName>
        <fullName evidence="1">Uncharacterized protein</fullName>
    </submittedName>
</protein>
<name>A0A0H5QK92_9EUKA</name>
<dbReference type="AlphaFoldDB" id="A0A0H5QK92"/>
<organism evidence="1">
    <name type="scientific">Spongospora subterranea</name>
    <dbReference type="NCBI Taxonomy" id="70186"/>
    <lineage>
        <taxon>Eukaryota</taxon>
        <taxon>Sar</taxon>
        <taxon>Rhizaria</taxon>
        <taxon>Endomyxa</taxon>
        <taxon>Phytomyxea</taxon>
        <taxon>Plasmodiophorida</taxon>
        <taxon>Plasmodiophoridae</taxon>
        <taxon>Spongospora</taxon>
    </lineage>
</organism>
<sequence length="105" mass="11206">TAILTVKCIPSLVAGSENDPPVVPVPVPVPVPVVVPAMAFVPSNFVLSCPVNSHRCSEKLHVDPAIYTACEYHRRFANFTDDGLTAVVQYAAGSVWLMQSPSICV</sequence>
<proteinExistence type="predicted"/>
<evidence type="ECO:0000313" key="1">
    <source>
        <dbReference type="EMBL" id="CRZ02540.1"/>
    </source>
</evidence>
<reference evidence="1" key="1">
    <citation type="submission" date="2015-04" db="EMBL/GenBank/DDBJ databases">
        <title>The genome sequence of the plant pathogenic Rhizarian Plasmodiophora brassicae reveals insights in its biotrophic life cycle and the origin of chitin synthesis.</title>
        <authorList>
            <person name="Schwelm A."/>
            <person name="Fogelqvist J."/>
            <person name="Knaust A."/>
            <person name="Julke S."/>
            <person name="Lilja T."/>
            <person name="Dhandapani V."/>
            <person name="Bonilla-Rosso G."/>
            <person name="Karlsson M."/>
            <person name="Shevchenko A."/>
            <person name="Choi S.R."/>
            <person name="Kim H.G."/>
            <person name="Park J.Y."/>
            <person name="Lim Y.P."/>
            <person name="Ludwig-Muller J."/>
            <person name="Dixelius C."/>
        </authorList>
    </citation>
    <scope>NUCLEOTIDE SEQUENCE</scope>
    <source>
        <tissue evidence="1">Potato root galls</tissue>
    </source>
</reference>
<dbReference type="EMBL" id="HACM01002098">
    <property type="protein sequence ID" value="CRZ02540.1"/>
    <property type="molecule type" value="Transcribed_RNA"/>
</dbReference>
<feature type="non-terminal residue" evidence="1">
    <location>
        <position position="1"/>
    </location>
</feature>
<accession>A0A0H5QK92</accession>